<dbReference type="AlphaFoldDB" id="A0A8J4EXH5"/>
<dbReference type="EMBL" id="BNCO01000009">
    <property type="protein sequence ID" value="GIL50739.1"/>
    <property type="molecule type" value="Genomic_DNA"/>
</dbReference>
<evidence type="ECO:0000256" key="1">
    <source>
        <dbReference type="SAM" id="Phobius"/>
    </source>
</evidence>
<dbReference type="InterPro" id="IPR005069">
    <property type="entry name" value="Nucl-diP-sugar_transferase"/>
</dbReference>
<feature type="transmembrane region" description="Helical" evidence="1">
    <location>
        <begin position="12"/>
        <end position="30"/>
    </location>
</feature>
<reference evidence="3" key="1">
    <citation type="journal article" date="2021" name="Proc. Natl. Acad. Sci. U.S.A.">
        <title>Three genomes in the algal genus Volvox reveal the fate of a haploid sex-determining region after a transition to homothallism.</title>
        <authorList>
            <person name="Yamamoto K."/>
            <person name="Hamaji T."/>
            <person name="Kawai-Toyooka H."/>
            <person name="Matsuzaki R."/>
            <person name="Takahashi F."/>
            <person name="Nishimura Y."/>
            <person name="Kawachi M."/>
            <person name="Noguchi H."/>
            <person name="Minakuchi Y."/>
            <person name="Umen J.G."/>
            <person name="Toyoda A."/>
            <person name="Nozaki H."/>
        </authorList>
    </citation>
    <scope>NUCLEOTIDE SEQUENCE</scope>
    <source>
        <strain evidence="3">NIES-3780</strain>
    </source>
</reference>
<keyword evidence="1" id="KW-1133">Transmembrane helix</keyword>
<dbReference type="Pfam" id="PF03407">
    <property type="entry name" value="Nucleotid_trans"/>
    <property type="match status" value="1"/>
</dbReference>
<evidence type="ECO:0000259" key="2">
    <source>
        <dbReference type="Pfam" id="PF03407"/>
    </source>
</evidence>
<proteinExistence type="predicted"/>
<keyword evidence="1" id="KW-0472">Membrane</keyword>
<protein>
    <recommendedName>
        <fullName evidence="2">Nucleotide-diphospho-sugar transferase domain-containing protein</fullName>
    </recommendedName>
</protein>
<dbReference type="PANTHER" id="PTHR46936">
    <property type="entry name" value="ARABINOSYLTRANSFERASE XEG113"/>
    <property type="match status" value="1"/>
</dbReference>
<comment type="caution">
    <text evidence="3">The sequence shown here is derived from an EMBL/GenBank/DDBJ whole genome shotgun (WGS) entry which is preliminary data.</text>
</comment>
<name>A0A8J4EXH5_9CHLO</name>
<evidence type="ECO:0000313" key="4">
    <source>
        <dbReference type="Proteomes" id="UP000747399"/>
    </source>
</evidence>
<dbReference type="GO" id="GO:0052636">
    <property type="term" value="F:arabinosyltransferase activity"/>
    <property type="evidence" value="ECO:0007669"/>
    <property type="project" value="TreeGrafter"/>
</dbReference>
<dbReference type="PANTHER" id="PTHR46936:SF1">
    <property type="entry name" value="ARABINOSYLTRANSFERASE XEG113"/>
    <property type="match status" value="1"/>
</dbReference>
<organism evidence="3 4">
    <name type="scientific">Volvox africanus</name>
    <dbReference type="NCBI Taxonomy" id="51714"/>
    <lineage>
        <taxon>Eukaryota</taxon>
        <taxon>Viridiplantae</taxon>
        <taxon>Chlorophyta</taxon>
        <taxon>core chlorophytes</taxon>
        <taxon>Chlorophyceae</taxon>
        <taxon>CS clade</taxon>
        <taxon>Chlamydomonadales</taxon>
        <taxon>Volvocaceae</taxon>
        <taxon>Volvox</taxon>
    </lineage>
</organism>
<accession>A0A8J4EXH5</accession>
<dbReference type="GO" id="GO:0005794">
    <property type="term" value="C:Golgi apparatus"/>
    <property type="evidence" value="ECO:0007669"/>
    <property type="project" value="TreeGrafter"/>
</dbReference>
<keyword evidence="1" id="KW-0812">Transmembrane</keyword>
<sequence length="655" mass="74995">MSKPDILTMLKLIVKIHLCLTILPAVYFVIAQSEDAHPDWFYETQPTWGSLSNERSRYLKSGDASVSLTHCGPLTRELVHGVASENTVLVTVIDKIVWKCFGPSYVENIQAANISYWLIAALDPETSMALASMGVQQCFNAPQDRLKYKGTDTKYLWGGHHWVMTTWNKVHIMKNIYEMGVNIVHSDADVVWFSNPLPYFTSLLKTAAHIILATDAVTTFNAKGDAGLEASTNPHFNINTGVYFMRQWPGGLEFFNLWLAWQDKRVGHDQDGFNFLARGQYFHGDKDMPTAIPTHDRLFYSAFSHTTAISFLPASMFGNTYTYVNSRLWEKLEHPLYAVHWVWGGSTMESKRQNMRDAMKFHDEPEYYNSPYLITFDLAQLQMPEGFNSWELHRTEEMIRFHVMSINYQLQQAYYAFAAALISNRTLVMPRFLCYCSKNWYQTQSCRINDEKLGTFPFVCALSHVMRVKKLQQGFELKGNTEYSGHKVYIREYSFLENPKVPDTIKHSYLEVTPSDIPRPAGNLSPEQLILATTNSSRGYGRRIIIAAPLSDAELHLVLERYRDVRVVHLTHPSRTLSGFSNANTGREFDLAIQRRVTYWCCRSPPDMNAKNLTEGIQLVALPPNRWDNLDKPEKRFSYLHNTPSLPLPSAGARS</sequence>
<evidence type="ECO:0000313" key="3">
    <source>
        <dbReference type="EMBL" id="GIL50739.1"/>
    </source>
</evidence>
<dbReference type="GO" id="GO:0052325">
    <property type="term" value="P:cell wall pectin biosynthetic process"/>
    <property type="evidence" value="ECO:0007669"/>
    <property type="project" value="TreeGrafter"/>
</dbReference>
<dbReference type="InterPro" id="IPR053250">
    <property type="entry name" value="Glycosyltransferase_77"/>
</dbReference>
<feature type="domain" description="Nucleotide-diphospho-sugar transferase" evidence="2">
    <location>
        <begin position="114"/>
        <end position="355"/>
    </location>
</feature>
<gene>
    <name evidence="3" type="ORF">Vafri_6886</name>
</gene>
<keyword evidence="4" id="KW-1185">Reference proteome</keyword>
<dbReference type="Proteomes" id="UP000747399">
    <property type="component" value="Unassembled WGS sequence"/>
</dbReference>